<dbReference type="InterPro" id="IPR036028">
    <property type="entry name" value="SH3-like_dom_sf"/>
</dbReference>
<dbReference type="AlphaFoldDB" id="A0A3Q2PE98"/>
<dbReference type="Gene3D" id="1.20.1270.60">
    <property type="entry name" value="Arfaptin homology (AH) domain/BAR domain"/>
    <property type="match status" value="1"/>
</dbReference>
<dbReference type="GeneTree" id="ENSGT00940000156932"/>
<dbReference type="GO" id="GO:0051015">
    <property type="term" value="F:actin filament binding"/>
    <property type="evidence" value="ECO:0007669"/>
    <property type="project" value="TreeGrafter"/>
</dbReference>
<reference evidence="8" key="1">
    <citation type="submission" date="2025-08" db="UniProtKB">
        <authorList>
            <consortium name="Ensembl"/>
        </authorList>
    </citation>
    <scope>IDENTIFICATION</scope>
</reference>
<dbReference type="SUPFAM" id="SSF50044">
    <property type="entry name" value="SH3-domain"/>
    <property type="match status" value="1"/>
</dbReference>
<dbReference type="SUPFAM" id="SSF103657">
    <property type="entry name" value="BAR/IMD domain-like"/>
    <property type="match status" value="1"/>
</dbReference>
<dbReference type="InterPro" id="IPR031160">
    <property type="entry name" value="F_BAR_dom"/>
</dbReference>
<evidence type="ECO:0000259" key="6">
    <source>
        <dbReference type="PROSITE" id="PS50002"/>
    </source>
</evidence>
<dbReference type="Pfam" id="PF00018">
    <property type="entry name" value="SH3_1"/>
    <property type="match status" value="1"/>
</dbReference>
<name>A0A3Q2PE98_FUNHE</name>
<sequence>MAPLMFKDAFWGSDFTCHAGYDAVIQRLRDGRQMCKDMEELVKMRALAEEKYGKELVTIARKAGGQSEISTLRASFEQLKTQIENIGNFHIQLSDILKEEVKKIETFRERQKEQRKKFESIMEKVQKKKVTLFKKTMESKKTYEVKCREADEAESSERTNAQAKNAEKVRHRVKQCRQAANEAERVYMTNIDQLETVRRDWEETHRSTCEVFQQLEGDRINMLRCALWDHCNHFSLRCVKDDELYEEVRKLLEQCDITTDNNCFVEMKKTGSKPPDPIVFESCYPAGTERNSNGRAFFSQENITRRSSDPLLRRSVSISTESPTISRPISASVAQSEMSDNGYAPLPLLHTTPAEVQFYVVLYNYSAQEQDELSVNRGDIVQVLVKGEDGWWTVERNGSQVKRQLESLNQNKNADADDAIIHLLQPPHHLDKAGSTEDHVLLLL</sequence>
<keyword evidence="9" id="KW-1185">Reference proteome</keyword>
<accession>A0A3Q2PE98</accession>
<dbReference type="SMART" id="SM00326">
    <property type="entry name" value="SH3"/>
    <property type="match status" value="1"/>
</dbReference>
<evidence type="ECO:0000256" key="3">
    <source>
        <dbReference type="PROSITE-ProRule" id="PRU01077"/>
    </source>
</evidence>
<evidence type="ECO:0000256" key="5">
    <source>
        <dbReference type="SAM" id="MobiDB-lite"/>
    </source>
</evidence>
<protein>
    <submittedName>
        <fullName evidence="8">Proline-serine-threonine phosphatase interacting protein 1b</fullName>
    </submittedName>
</protein>
<evidence type="ECO:0000313" key="8">
    <source>
        <dbReference type="Ensembl" id="ENSFHEP00000010867.1"/>
    </source>
</evidence>
<keyword evidence="3 4" id="KW-0175">Coiled coil</keyword>
<dbReference type="Ensembl" id="ENSFHET00000017682.1">
    <property type="protein sequence ID" value="ENSFHEP00000010867.1"/>
    <property type="gene ID" value="ENSFHEG00000012222.1"/>
</dbReference>
<organism evidence="8 9">
    <name type="scientific">Fundulus heteroclitus</name>
    <name type="common">Killifish</name>
    <name type="synonym">Mummichog</name>
    <dbReference type="NCBI Taxonomy" id="8078"/>
    <lineage>
        <taxon>Eukaryota</taxon>
        <taxon>Metazoa</taxon>
        <taxon>Chordata</taxon>
        <taxon>Craniata</taxon>
        <taxon>Vertebrata</taxon>
        <taxon>Euteleostomi</taxon>
        <taxon>Actinopterygii</taxon>
        <taxon>Neopterygii</taxon>
        <taxon>Teleostei</taxon>
        <taxon>Neoteleostei</taxon>
        <taxon>Acanthomorphata</taxon>
        <taxon>Ovalentaria</taxon>
        <taxon>Atherinomorphae</taxon>
        <taxon>Cyprinodontiformes</taxon>
        <taxon>Fundulidae</taxon>
        <taxon>Fundulus</taxon>
    </lineage>
</organism>
<keyword evidence="1 2" id="KW-0728">SH3 domain</keyword>
<evidence type="ECO:0000259" key="7">
    <source>
        <dbReference type="PROSITE" id="PS51741"/>
    </source>
</evidence>
<dbReference type="PROSITE" id="PS50002">
    <property type="entry name" value="SH3"/>
    <property type="match status" value="1"/>
</dbReference>
<dbReference type="PANTHER" id="PTHR23065">
    <property type="entry name" value="PROLINE-SERINE-THREONINE PHOSPHATASE INTERACTING PROTEIN 1"/>
    <property type="match status" value="1"/>
</dbReference>
<dbReference type="Pfam" id="PF00611">
    <property type="entry name" value="FCH"/>
    <property type="match status" value="1"/>
</dbReference>
<evidence type="ECO:0000313" key="9">
    <source>
        <dbReference type="Proteomes" id="UP000265000"/>
    </source>
</evidence>
<feature type="domain" description="F-BAR" evidence="7">
    <location>
        <begin position="4"/>
        <end position="260"/>
    </location>
</feature>
<dbReference type="SMART" id="SM00055">
    <property type="entry name" value="FCH"/>
    <property type="match status" value="1"/>
</dbReference>
<dbReference type="InterPro" id="IPR001452">
    <property type="entry name" value="SH3_domain"/>
</dbReference>
<dbReference type="PANTHER" id="PTHR23065:SF51">
    <property type="entry name" value="PROLINE-SERINE-THREONINE PHOSPHATASE-INTERACTING PROTEIN 1"/>
    <property type="match status" value="1"/>
</dbReference>
<dbReference type="GO" id="GO:0030041">
    <property type="term" value="P:actin filament polymerization"/>
    <property type="evidence" value="ECO:0007669"/>
    <property type="project" value="TreeGrafter"/>
</dbReference>
<proteinExistence type="predicted"/>
<dbReference type="Proteomes" id="UP000265000">
    <property type="component" value="Unplaced"/>
</dbReference>
<dbReference type="InterPro" id="IPR027267">
    <property type="entry name" value="AH/BAR_dom_sf"/>
</dbReference>
<reference evidence="8" key="2">
    <citation type="submission" date="2025-09" db="UniProtKB">
        <authorList>
            <consortium name="Ensembl"/>
        </authorList>
    </citation>
    <scope>IDENTIFICATION</scope>
</reference>
<feature type="coiled-coil region" evidence="4">
    <location>
        <begin position="97"/>
        <end position="128"/>
    </location>
</feature>
<evidence type="ECO:0000256" key="2">
    <source>
        <dbReference type="PROSITE-ProRule" id="PRU00192"/>
    </source>
</evidence>
<dbReference type="GO" id="GO:0005884">
    <property type="term" value="C:actin filament"/>
    <property type="evidence" value="ECO:0007669"/>
    <property type="project" value="TreeGrafter"/>
</dbReference>
<dbReference type="InterPro" id="IPR001060">
    <property type="entry name" value="FCH_dom"/>
</dbReference>
<dbReference type="GO" id="GO:0005886">
    <property type="term" value="C:plasma membrane"/>
    <property type="evidence" value="ECO:0007669"/>
    <property type="project" value="TreeGrafter"/>
</dbReference>
<dbReference type="GO" id="GO:0005737">
    <property type="term" value="C:cytoplasm"/>
    <property type="evidence" value="ECO:0007669"/>
    <property type="project" value="TreeGrafter"/>
</dbReference>
<dbReference type="Gene3D" id="2.30.30.40">
    <property type="entry name" value="SH3 Domains"/>
    <property type="match status" value="1"/>
</dbReference>
<dbReference type="FunFam" id="1.20.1270.60:FF:000037">
    <property type="entry name" value="Proline-serine-threonine phosphatase interacting protein 1"/>
    <property type="match status" value="1"/>
</dbReference>
<dbReference type="PROSITE" id="PS51741">
    <property type="entry name" value="F_BAR"/>
    <property type="match status" value="1"/>
</dbReference>
<evidence type="ECO:0000256" key="1">
    <source>
        <dbReference type="ARBA" id="ARBA00022443"/>
    </source>
</evidence>
<evidence type="ECO:0000256" key="4">
    <source>
        <dbReference type="SAM" id="Coils"/>
    </source>
</evidence>
<feature type="domain" description="SH3" evidence="6">
    <location>
        <begin position="354"/>
        <end position="426"/>
    </location>
</feature>
<feature type="region of interest" description="Disordered" evidence="5">
    <location>
        <begin position="147"/>
        <end position="170"/>
    </location>
</feature>
<dbReference type="STRING" id="8078.ENSFHEP00000010867"/>